<dbReference type="InterPro" id="IPR027363">
    <property type="entry name" value="M1Pi_N"/>
</dbReference>
<protein>
    <submittedName>
        <fullName evidence="2">R15P Isomerase</fullName>
    </submittedName>
</protein>
<dbReference type="EMBL" id="LR131694">
    <property type="protein sequence ID" value="VDS11082.1"/>
    <property type="molecule type" value="Genomic_DNA"/>
</dbReference>
<dbReference type="GO" id="GO:0019509">
    <property type="term" value="P:L-methionine salvage from methylthioadenosine"/>
    <property type="evidence" value="ECO:0007669"/>
    <property type="project" value="TreeGrafter"/>
</dbReference>
<dbReference type="InterPro" id="IPR042529">
    <property type="entry name" value="IF_2B-like_C"/>
</dbReference>
<dbReference type="AlphaFoldDB" id="A0A447IU96"/>
<dbReference type="PANTHER" id="PTHR43475:SF2">
    <property type="entry name" value="RIBOSE 1,5-BISPHOSPHATE ISOMERASE"/>
    <property type="match status" value="1"/>
</dbReference>
<dbReference type="Gene3D" id="3.40.50.10470">
    <property type="entry name" value="Translation initiation factor eif-2b, domain 2"/>
    <property type="match status" value="1"/>
</dbReference>
<evidence type="ECO:0000256" key="1">
    <source>
        <dbReference type="RuleBase" id="RU003814"/>
    </source>
</evidence>
<evidence type="ECO:0000313" key="2">
    <source>
        <dbReference type="EMBL" id="VDS11082.1"/>
    </source>
</evidence>
<dbReference type="InterPro" id="IPR000649">
    <property type="entry name" value="IF-2B-related"/>
</dbReference>
<dbReference type="PANTHER" id="PTHR43475">
    <property type="entry name" value="METHYLTHIORIBOSE-1-PHOSPHATE ISOMERASE"/>
    <property type="match status" value="1"/>
</dbReference>
<reference evidence="2" key="1">
    <citation type="submission" date="2018-12" db="EMBL/GenBank/DDBJ databases">
        <authorList>
            <person name="Jaffe A."/>
        </authorList>
    </citation>
    <scope>NUCLEOTIDE SEQUENCE</scope>
</reference>
<dbReference type="InterPro" id="IPR037171">
    <property type="entry name" value="NagB/RpiA_transferase-like"/>
</dbReference>
<keyword evidence="2" id="KW-0413">Isomerase</keyword>
<dbReference type="SUPFAM" id="SSF100950">
    <property type="entry name" value="NagB/RpiA/CoA transferase-like"/>
    <property type="match status" value="1"/>
</dbReference>
<name>A0A447IU96_9ARCH</name>
<comment type="similarity">
    <text evidence="1">Belongs to the eIF-2B alpha/beta/delta subunits family.</text>
</comment>
<gene>
    <name evidence="2" type="primary">e2b2</name>
</gene>
<dbReference type="Gene3D" id="1.20.120.420">
    <property type="entry name" value="translation initiation factor eif-2b, domain 1"/>
    <property type="match status" value="1"/>
</dbReference>
<organism evidence="2">
    <name type="scientific">uncultured Aenigmarchaeota archaeon</name>
    <dbReference type="NCBI Taxonomy" id="1462426"/>
    <lineage>
        <taxon>Archaea</taxon>
        <taxon>Candidatus Aenigmatarchaeota</taxon>
        <taxon>environmental samples</taxon>
    </lineage>
</organism>
<accession>A0A447IU96</accession>
<dbReference type="GO" id="GO:0046523">
    <property type="term" value="F:S-methyl-5-thioribose-1-phosphate isomerase activity"/>
    <property type="evidence" value="ECO:0007669"/>
    <property type="project" value="TreeGrafter"/>
</dbReference>
<sequence length="258" mass="28683">MDFVSRLKKIQIQGATNITVESLKHLSGFSRKYGFGKKFDTECKKLLEARPTAVDLFNAIEKVKKSRSQEGINKVIKELEASKTAAAGNASRIFKRSVVLTHCHSSFVVAALVKNKSKIKEVIVTETRPRDQGLITAKELLKNKVKVSYIIDSAISDFIGNADMVVVGADALRNEGLINKVGTHPLAVVAKENRKPFYVITSSFTVDKRPKIVMEQRPASELHANLKGARIFNPAFDLTPWKYITAVITEKGVKKMIR</sequence>
<proteinExistence type="inferred from homology"/>
<dbReference type="Pfam" id="PF01008">
    <property type="entry name" value="IF-2B"/>
    <property type="match status" value="1"/>
</dbReference>